<feature type="region of interest" description="Disordered" evidence="1">
    <location>
        <begin position="23"/>
        <end position="50"/>
    </location>
</feature>
<evidence type="ECO:0000313" key="3">
    <source>
        <dbReference type="Proteomes" id="UP000823775"/>
    </source>
</evidence>
<evidence type="ECO:0000313" key="2">
    <source>
        <dbReference type="EMBL" id="MCD9646280.1"/>
    </source>
</evidence>
<organism evidence="2 3">
    <name type="scientific">Datura stramonium</name>
    <name type="common">Jimsonweed</name>
    <name type="synonym">Common thornapple</name>
    <dbReference type="NCBI Taxonomy" id="4076"/>
    <lineage>
        <taxon>Eukaryota</taxon>
        <taxon>Viridiplantae</taxon>
        <taxon>Streptophyta</taxon>
        <taxon>Embryophyta</taxon>
        <taxon>Tracheophyta</taxon>
        <taxon>Spermatophyta</taxon>
        <taxon>Magnoliopsida</taxon>
        <taxon>eudicotyledons</taxon>
        <taxon>Gunneridae</taxon>
        <taxon>Pentapetalae</taxon>
        <taxon>asterids</taxon>
        <taxon>lamiids</taxon>
        <taxon>Solanales</taxon>
        <taxon>Solanaceae</taxon>
        <taxon>Solanoideae</taxon>
        <taxon>Datureae</taxon>
        <taxon>Datura</taxon>
    </lineage>
</organism>
<sequence>MRARIGGASFSLAPRVEGHVIGSTVSSESQTLITPPQATMAASPDPLSTTVSTDATVDVMGSLHLKHSCQNQEHRSSQ</sequence>
<accession>A0ABS8VG66</accession>
<reference evidence="2 3" key="1">
    <citation type="journal article" date="2021" name="BMC Genomics">
        <title>Datura genome reveals duplications of psychoactive alkaloid biosynthetic genes and high mutation rate following tissue culture.</title>
        <authorList>
            <person name="Rajewski A."/>
            <person name="Carter-House D."/>
            <person name="Stajich J."/>
            <person name="Litt A."/>
        </authorList>
    </citation>
    <scope>NUCLEOTIDE SEQUENCE [LARGE SCALE GENOMIC DNA]</scope>
    <source>
        <strain evidence="2">AR-01</strain>
    </source>
</reference>
<keyword evidence="3" id="KW-1185">Reference proteome</keyword>
<comment type="caution">
    <text evidence="2">The sequence shown here is derived from an EMBL/GenBank/DDBJ whole genome shotgun (WGS) entry which is preliminary data.</text>
</comment>
<proteinExistence type="predicted"/>
<dbReference type="EMBL" id="JACEIK010004739">
    <property type="protein sequence ID" value="MCD9646280.1"/>
    <property type="molecule type" value="Genomic_DNA"/>
</dbReference>
<gene>
    <name evidence="2" type="ORF">HAX54_036001</name>
</gene>
<name>A0ABS8VG66_DATST</name>
<feature type="compositionally biased region" description="Polar residues" evidence="1">
    <location>
        <begin position="23"/>
        <end position="37"/>
    </location>
</feature>
<dbReference type="Proteomes" id="UP000823775">
    <property type="component" value="Unassembled WGS sequence"/>
</dbReference>
<feature type="non-terminal residue" evidence="2">
    <location>
        <position position="78"/>
    </location>
</feature>
<evidence type="ECO:0000256" key="1">
    <source>
        <dbReference type="SAM" id="MobiDB-lite"/>
    </source>
</evidence>
<protein>
    <submittedName>
        <fullName evidence="2">Uncharacterized protein</fullName>
    </submittedName>
</protein>